<feature type="coiled-coil region" evidence="1">
    <location>
        <begin position="81"/>
        <end position="108"/>
    </location>
</feature>
<protein>
    <submittedName>
        <fullName evidence="4">Tetratricopeptide repeat protein</fullName>
    </submittedName>
</protein>
<proteinExistence type="predicted"/>
<organism evidence="4 5">
    <name type="scientific">Pelagerythrobacter marinus</name>
    <dbReference type="NCBI Taxonomy" id="538382"/>
    <lineage>
        <taxon>Bacteria</taxon>
        <taxon>Pseudomonadati</taxon>
        <taxon>Pseudomonadota</taxon>
        <taxon>Alphaproteobacteria</taxon>
        <taxon>Sphingomonadales</taxon>
        <taxon>Erythrobacteraceae</taxon>
        <taxon>Pelagerythrobacter</taxon>
    </lineage>
</organism>
<evidence type="ECO:0000256" key="2">
    <source>
        <dbReference type="SAM" id="MobiDB-lite"/>
    </source>
</evidence>
<keyword evidence="3" id="KW-0732">Signal</keyword>
<dbReference type="Proteomes" id="UP000444401">
    <property type="component" value="Unassembled WGS sequence"/>
</dbReference>
<accession>A0ABW9V2Y2</accession>
<feature type="compositionally biased region" description="Low complexity" evidence="2">
    <location>
        <begin position="155"/>
        <end position="169"/>
    </location>
</feature>
<dbReference type="RefSeq" id="WP_160733922.1">
    <property type="nucleotide sequence ID" value="NZ_CP139719.1"/>
</dbReference>
<dbReference type="EMBL" id="WTYO01000004">
    <property type="protein sequence ID" value="MXO69307.1"/>
    <property type="molecule type" value="Genomic_DNA"/>
</dbReference>
<dbReference type="InterPro" id="IPR011990">
    <property type="entry name" value="TPR-like_helical_dom_sf"/>
</dbReference>
<dbReference type="SUPFAM" id="SSF48452">
    <property type="entry name" value="TPR-like"/>
    <property type="match status" value="1"/>
</dbReference>
<feature type="chain" id="PRO_5045813739" evidence="3">
    <location>
        <begin position="28"/>
        <end position="316"/>
    </location>
</feature>
<feature type="region of interest" description="Disordered" evidence="2">
    <location>
        <begin position="128"/>
        <end position="173"/>
    </location>
</feature>
<comment type="caution">
    <text evidence="4">The sequence shown here is derived from an EMBL/GenBank/DDBJ whole genome shotgun (WGS) entry which is preliminary data.</text>
</comment>
<keyword evidence="1" id="KW-0175">Coiled coil</keyword>
<dbReference type="Gene3D" id="1.25.40.10">
    <property type="entry name" value="Tetratricopeptide repeat domain"/>
    <property type="match status" value="1"/>
</dbReference>
<feature type="signal peptide" evidence="3">
    <location>
        <begin position="1"/>
        <end position="27"/>
    </location>
</feature>
<gene>
    <name evidence="4" type="ORF">GRI72_10765</name>
</gene>
<name>A0ABW9V2Y2_9SPHN</name>
<evidence type="ECO:0000256" key="3">
    <source>
        <dbReference type="SAM" id="SignalP"/>
    </source>
</evidence>
<evidence type="ECO:0000313" key="4">
    <source>
        <dbReference type="EMBL" id="MXO69307.1"/>
    </source>
</evidence>
<keyword evidence="5" id="KW-1185">Reference proteome</keyword>
<evidence type="ECO:0000256" key="1">
    <source>
        <dbReference type="SAM" id="Coils"/>
    </source>
</evidence>
<sequence length="316" mass="33117">MSSRTGRALLGVLAIVSVGAVPAPALAQDGSAEARLRKLEAEVRALQRTVFPGPEGRFFQPEITGPAQQGSTAAAPSTTAVTDILARLDALEGQIQSLTAQTENNTNALGQLESRLAALEVTRGAAPATGAPAADATGNGSGNGGAAQENLSAMTGGASSAGAQQPATGPTAARLAAVQEIAKPQTDDPGDDEYSYGYRLWNAGFYPEAQQQLTLFVEKYPDHWRTTYGRNLLGRAYLDAGKPAEAAPWFLRNYQADKQAARAPDSLLYLAEAMIASNDTSRACIALAEFAETYPAIAAGRLSDQYEANRRKVTCN</sequence>
<feature type="compositionally biased region" description="Low complexity" evidence="2">
    <location>
        <begin position="128"/>
        <end position="138"/>
    </location>
</feature>
<reference evidence="4 5" key="1">
    <citation type="submission" date="2019-12" db="EMBL/GenBank/DDBJ databases">
        <title>Genomic-based taxomic classification of the family Erythrobacteraceae.</title>
        <authorList>
            <person name="Xu L."/>
        </authorList>
    </citation>
    <scope>NUCLEOTIDE SEQUENCE [LARGE SCALE GENOMIC DNA]</scope>
    <source>
        <strain evidence="4 5">H32</strain>
    </source>
</reference>
<evidence type="ECO:0000313" key="5">
    <source>
        <dbReference type="Proteomes" id="UP000444401"/>
    </source>
</evidence>
<dbReference type="InterPro" id="IPR019734">
    <property type="entry name" value="TPR_rpt"/>
</dbReference>
<dbReference type="Pfam" id="PF13174">
    <property type="entry name" value="TPR_6"/>
    <property type="match status" value="1"/>
</dbReference>